<feature type="transmembrane region" description="Helical" evidence="1">
    <location>
        <begin position="168"/>
        <end position="186"/>
    </location>
</feature>
<sequence>MLNQNFVIIGTLIGAIGALAYLVDTVRGKVKPNRVSFLLWSIAPFIAFAAQIKQGVGLESLMTFSTGFLPLTIFVASFANKKAAWRITGFDLICGVLSIFGLILWLITKVGNIAITFSILVNVLAAIPTLVKAYKHPDTELAWPWIVTNFGVVLTLLTLKGLTFANSGFIVCIFVVNTLIFSLIQFRIGEKLALQK</sequence>
<dbReference type="OrthoDB" id="2242787at2"/>
<evidence type="ECO:0000313" key="3">
    <source>
        <dbReference type="Proteomes" id="UP000287224"/>
    </source>
</evidence>
<keyword evidence="1" id="KW-0812">Transmembrane</keyword>
<name>A0A401Z9G7_9CHLR</name>
<accession>A0A401Z9G7</accession>
<feature type="transmembrane region" description="Helical" evidence="1">
    <location>
        <begin position="143"/>
        <end position="162"/>
    </location>
</feature>
<feature type="transmembrane region" description="Helical" evidence="1">
    <location>
        <begin position="6"/>
        <end position="23"/>
    </location>
</feature>
<dbReference type="RefSeq" id="WP_126594780.1">
    <property type="nucleotide sequence ID" value="NZ_BIFQ01000001.1"/>
</dbReference>
<organism evidence="2 3">
    <name type="scientific">Dictyobacter aurantiacus</name>
    <dbReference type="NCBI Taxonomy" id="1936993"/>
    <lineage>
        <taxon>Bacteria</taxon>
        <taxon>Bacillati</taxon>
        <taxon>Chloroflexota</taxon>
        <taxon>Ktedonobacteria</taxon>
        <taxon>Ktedonobacterales</taxon>
        <taxon>Dictyobacteraceae</taxon>
        <taxon>Dictyobacter</taxon>
    </lineage>
</organism>
<gene>
    <name evidence="2" type="primary">ylfA</name>
    <name evidence="2" type="ORF">KDAU_08430</name>
</gene>
<feature type="transmembrane region" description="Helical" evidence="1">
    <location>
        <begin position="90"/>
        <end position="107"/>
    </location>
</feature>
<evidence type="ECO:0000256" key="1">
    <source>
        <dbReference type="SAM" id="Phobius"/>
    </source>
</evidence>
<dbReference type="Proteomes" id="UP000287224">
    <property type="component" value="Unassembled WGS sequence"/>
</dbReference>
<feature type="transmembrane region" description="Helical" evidence="1">
    <location>
        <begin position="113"/>
        <end position="131"/>
    </location>
</feature>
<keyword evidence="1" id="KW-0472">Membrane</keyword>
<evidence type="ECO:0000313" key="2">
    <source>
        <dbReference type="EMBL" id="GCE03514.1"/>
    </source>
</evidence>
<dbReference type="EMBL" id="BIFQ01000001">
    <property type="protein sequence ID" value="GCE03514.1"/>
    <property type="molecule type" value="Genomic_DNA"/>
</dbReference>
<comment type="caution">
    <text evidence="2">The sequence shown here is derived from an EMBL/GenBank/DDBJ whole genome shotgun (WGS) entry which is preliminary data.</text>
</comment>
<dbReference type="AlphaFoldDB" id="A0A401Z9G7"/>
<reference evidence="3" key="1">
    <citation type="submission" date="2018-12" db="EMBL/GenBank/DDBJ databases">
        <title>Tengunoibacter tsumagoiensis gen. nov., sp. nov., Dictyobacter kobayashii sp. nov., D. alpinus sp. nov., and D. joshuensis sp. nov. and description of Dictyobacteraceae fam. nov. within the order Ktedonobacterales isolated from Tengu-no-mugimeshi.</title>
        <authorList>
            <person name="Wang C.M."/>
            <person name="Zheng Y."/>
            <person name="Sakai Y."/>
            <person name="Toyoda A."/>
            <person name="Minakuchi Y."/>
            <person name="Abe K."/>
            <person name="Yokota A."/>
            <person name="Yabe S."/>
        </authorList>
    </citation>
    <scope>NUCLEOTIDE SEQUENCE [LARGE SCALE GENOMIC DNA]</scope>
    <source>
        <strain evidence="3">S-27</strain>
    </source>
</reference>
<proteinExistence type="predicted"/>
<feature type="transmembrane region" description="Helical" evidence="1">
    <location>
        <begin position="58"/>
        <end position="78"/>
    </location>
</feature>
<feature type="transmembrane region" description="Helical" evidence="1">
    <location>
        <begin position="35"/>
        <end position="52"/>
    </location>
</feature>
<keyword evidence="1" id="KW-1133">Transmembrane helix</keyword>
<keyword evidence="3" id="KW-1185">Reference proteome</keyword>
<protein>
    <submittedName>
        <fullName evidence="2">Uncharacterized protein</fullName>
    </submittedName>
</protein>